<name>A0A8J8NC59_HALGN</name>
<gene>
    <name evidence="2" type="ORF">FGO68_gene15558</name>
</gene>
<feature type="transmembrane region" description="Helical" evidence="1">
    <location>
        <begin position="94"/>
        <end position="119"/>
    </location>
</feature>
<evidence type="ECO:0000256" key="1">
    <source>
        <dbReference type="SAM" id="Phobius"/>
    </source>
</evidence>
<sequence>MWQVDCVHRKENTKRANAQSLGLSASTTDTVAADCAPFSLISRMSETSNFLTSERILFMFMLGEKGRQKITCSQISVCFSSSERKASASQQKTFCDFLQVTVVFVMIPIAVNLTTAFFIV</sequence>
<evidence type="ECO:0000313" key="3">
    <source>
        <dbReference type="Proteomes" id="UP000785679"/>
    </source>
</evidence>
<evidence type="ECO:0000313" key="2">
    <source>
        <dbReference type="EMBL" id="TNV72148.1"/>
    </source>
</evidence>
<reference evidence="2" key="1">
    <citation type="submission" date="2019-06" db="EMBL/GenBank/DDBJ databases">
        <authorList>
            <person name="Zheng W."/>
        </authorList>
    </citation>
    <scope>NUCLEOTIDE SEQUENCE</scope>
    <source>
        <strain evidence="2">QDHG01</strain>
    </source>
</reference>
<comment type="caution">
    <text evidence="2">The sequence shown here is derived from an EMBL/GenBank/DDBJ whole genome shotgun (WGS) entry which is preliminary data.</text>
</comment>
<accession>A0A8J8NC59</accession>
<proteinExistence type="predicted"/>
<dbReference type="EMBL" id="RRYP01024008">
    <property type="protein sequence ID" value="TNV72148.1"/>
    <property type="molecule type" value="Genomic_DNA"/>
</dbReference>
<protein>
    <submittedName>
        <fullName evidence="2">Uncharacterized protein</fullName>
    </submittedName>
</protein>
<keyword evidence="1" id="KW-1133">Transmembrane helix</keyword>
<organism evidence="2 3">
    <name type="scientific">Halteria grandinella</name>
    <dbReference type="NCBI Taxonomy" id="5974"/>
    <lineage>
        <taxon>Eukaryota</taxon>
        <taxon>Sar</taxon>
        <taxon>Alveolata</taxon>
        <taxon>Ciliophora</taxon>
        <taxon>Intramacronucleata</taxon>
        <taxon>Spirotrichea</taxon>
        <taxon>Stichotrichia</taxon>
        <taxon>Sporadotrichida</taxon>
        <taxon>Halteriidae</taxon>
        <taxon>Halteria</taxon>
    </lineage>
</organism>
<keyword evidence="1" id="KW-0812">Transmembrane</keyword>
<dbReference type="AlphaFoldDB" id="A0A8J8NC59"/>
<keyword evidence="3" id="KW-1185">Reference proteome</keyword>
<keyword evidence="1" id="KW-0472">Membrane</keyword>
<dbReference type="Proteomes" id="UP000785679">
    <property type="component" value="Unassembled WGS sequence"/>
</dbReference>